<dbReference type="SUPFAM" id="SSF140482">
    <property type="entry name" value="MAST3 pre-PK domain-like"/>
    <property type="match status" value="1"/>
</dbReference>
<comment type="caution">
    <text evidence="3">The sequence shown here is derived from an EMBL/GenBank/DDBJ whole genome shotgun (WGS) entry which is preliminary data.</text>
</comment>
<feature type="domain" description="Microtubule-associated serine/threonine-protein kinase pre-PK" evidence="2">
    <location>
        <begin position="169"/>
        <end position="371"/>
    </location>
</feature>
<reference evidence="3 4" key="1">
    <citation type="submission" date="2021-06" db="EMBL/GenBank/DDBJ databases">
        <title>Chromosome-level genome assembly of the red-tail catfish (Hemibagrus wyckioides).</title>
        <authorList>
            <person name="Shao F."/>
        </authorList>
    </citation>
    <scope>NUCLEOTIDE SEQUENCE [LARGE SCALE GENOMIC DNA]</scope>
    <source>
        <strain evidence="3">EC202008001</strain>
        <tissue evidence="3">Blood</tissue>
    </source>
</reference>
<protein>
    <recommendedName>
        <fullName evidence="2">Microtubule-associated serine/threonine-protein kinase pre-PK domain-containing protein</fullName>
    </recommendedName>
</protein>
<dbReference type="GO" id="GO:0000287">
    <property type="term" value="F:magnesium ion binding"/>
    <property type="evidence" value="ECO:0007669"/>
    <property type="project" value="InterPro"/>
</dbReference>
<name>A0A9D3SNW2_9TELE</name>
<feature type="compositionally biased region" description="Low complexity" evidence="1">
    <location>
        <begin position="220"/>
        <end position="229"/>
    </location>
</feature>
<proteinExistence type="predicted"/>
<dbReference type="OrthoDB" id="9946270at2759"/>
<dbReference type="InterPro" id="IPR023142">
    <property type="entry name" value="MAST_pre-PK_dom_sf"/>
</dbReference>
<evidence type="ECO:0000256" key="1">
    <source>
        <dbReference type="SAM" id="MobiDB-lite"/>
    </source>
</evidence>
<feature type="compositionally biased region" description="Polar residues" evidence="1">
    <location>
        <begin position="138"/>
        <end position="153"/>
    </location>
</feature>
<evidence type="ECO:0000313" key="3">
    <source>
        <dbReference type="EMBL" id="KAG7326253.1"/>
    </source>
</evidence>
<sequence>MKRTENKNKRKLCSNGQQQSSEGKDGKEVVVQPTLLFRKLSNPDLSTAAGKTKLQRQLSQDESRARRSSMAAGLTGKQLLPLSSSMHSGVSQLAWQQQAGEPNNLIRMRNQTLGQSAPSLSAGLKELSLPRRGSFCRTSNRKSLIVTSSTSPTLPRPHSPLHGHTGSSPLDSPRNFSPNTAAHFSFVPARSHGHRADRTDGRRWSLASLPSSGYGTNTPSSTVSSSCSSQEKLHQLPFQPTADELHFLTKHFSSESITDEEGRRSPAMRPRSRSLSPGRSPISFDHEIVMMNHVYKERFPKATAQMEVRLAEFLSSSAPEKVMHLADGVLSFIHHQVIELSRDCLEKSREGLITSRYFYELQENLEKLLQD</sequence>
<dbReference type="GO" id="GO:0005524">
    <property type="term" value="F:ATP binding"/>
    <property type="evidence" value="ECO:0007669"/>
    <property type="project" value="InterPro"/>
</dbReference>
<feature type="region of interest" description="Disordered" evidence="1">
    <location>
        <begin position="252"/>
        <end position="280"/>
    </location>
</feature>
<dbReference type="FunFam" id="1.20.1480.20:FF:000001">
    <property type="entry name" value="microtubule-associated serine/threonine-protein kinase 4 isoform X1"/>
    <property type="match status" value="1"/>
</dbReference>
<accession>A0A9D3SNW2</accession>
<dbReference type="InterPro" id="IPR015022">
    <property type="entry name" value="MAST_pre-PK_dom"/>
</dbReference>
<dbReference type="GO" id="GO:0004674">
    <property type="term" value="F:protein serine/threonine kinase activity"/>
    <property type="evidence" value="ECO:0007669"/>
    <property type="project" value="InterPro"/>
</dbReference>
<dbReference type="EMBL" id="JAHKSW010000011">
    <property type="protein sequence ID" value="KAG7326253.1"/>
    <property type="molecule type" value="Genomic_DNA"/>
</dbReference>
<feature type="region of interest" description="Disordered" evidence="1">
    <location>
        <begin position="1"/>
        <end position="29"/>
    </location>
</feature>
<feature type="compositionally biased region" description="Polar residues" evidence="1">
    <location>
        <begin position="208"/>
        <end position="219"/>
    </location>
</feature>
<feature type="compositionally biased region" description="Polar residues" evidence="1">
    <location>
        <begin position="165"/>
        <end position="182"/>
    </location>
</feature>
<feature type="region of interest" description="Disordered" evidence="1">
    <location>
        <begin position="138"/>
        <end position="232"/>
    </location>
</feature>
<dbReference type="Proteomes" id="UP000824219">
    <property type="component" value="Linkage Group LG11"/>
</dbReference>
<dbReference type="Pfam" id="PF08926">
    <property type="entry name" value="DUF1908"/>
    <property type="match status" value="1"/>
</dbReference>
<evidence type="ECO:0000313" key="4">
    <source>
        <dbReference type="Proteomes" id="UP000824219"/>
    </source>
</evidence>
<feature type="compositionally biased region" description="Basic and acidic residues" evidence="1">
    <location>
        <begin position="194"/>
        <end position="203"/>
    </location>
</feature>
<feature type="compositionally biased region" description="Low complexity" evidence="1">
    <location>
        <begin position="265"/>
        <end position="280"/>
    </location>
</feature>
<organism evidence="3 4">
    <name type="scientific">Hemibagrus wyckioides</name>
    <dbReference type="NCBI Taxonomy" id="337641"/>
    <lineage>
        <taxon>Eukaryota</taxon>
        <taxon>Metazoa</taxon>
        <taxon>Chordata</taxon>
        <taxon>Craniata</taxon>
        <taxon>Vertebrata</taxon>
        <taxon>Euteleostomi</taxon>
        <taxon>Actinopterygii</taxon>
        <taxon>Neopterygii</taxon>
        <taxon>Teleostei</taxon>
        <taxon>Ostariophysi</taxon>
        <taxon>Siluriformes</taxon>
        <taxon>Bagridae</taxon>
        <taxon>Hemibagrus</taxon>
    </lineage>
</organism>
<dbReference type="AlphaFoldDB" id="A0A9D3SNW2"/>
<evidence type="ECO:0000259" key="2">
    <source>
        <dbReference type="Pfam" id="PF08926"/>
    </source>
</evidence>
<gene>
    <name evidence="3" type="ORF">KOW79_009654</name>
</gene>
<keyword evidence="4" id="KW-1185">Reference proteome</keyword>
<dbReference type="Gene3D" id="1.20.1480.20">
    <property type="entry name" value="MAST3 pre-PK domain-like"/>
    <property type="match status" value="1"/>
</dbReference>
<feature type="non-terminal residue" evidence="3">
    <location>
        <position position="1"/>
    </location>
</feature>
<feature type="region of interest" description="Disordered" evidence="1">
    <location>
        <begin position="47"/>
        <end position="73"/>
    </location>
</feature>